<keyword evidence="2" id="KW-1185">Reference proteome</keyword>
<sequence>MTQTTQASTNSNDTYKPTAVHWTTWSGIDESNPSEFMIYTITNWLDGPKEWLNSPEGCSLFTANEETDKLFEDSEMKKISLYNPTMNTNDSQGIATTTHDEEEVYDRLVSRCKEIASKLNESYEKMKTQGTNNFKHGFRYGPDQELNVTRKLLPYLDRFGFLANNPSRYVSKAFCEEYNGTTNKEIRDLMSYKSVDEIVSKLRAIDASSAANE</sequence>
<name>A0AAX4JQQ0_9TREE</name>
<dbReference type="GeneID" id="91092957"/>
<proteinExistence type="predicted"/>
<dbReference type="RefSeq" id="XP_066074159.1">
    <property type="nucleotide sequence ID" value="XM_066218062.1"/>
</dbReference>
<gene>
    <name evidence="1" type="ORF">L201_002285</name>
</gene>
<dbReference type="EMBL" id="CP144099">
    <property type="protein sequence ID" value="WWC87396.1"/>
    <property type="molecule type" value="Genomic_DNA"/>
</dbReference>
<reference evidence="1 2" key="1">
    <citation type="submission" date="2024-01" db="EMBL/GenBank/DDBJ databases">
        <title>Comparative genomics of Cryptococcus and Kwoniella reveals pathogenesis evolution and contrasting modes of karyotype evolution via chromosome fusion or intercentromeric recombination.</title>
        <authorList>
            <person name="Coelho M.A."/>
            <person name="David-Palma M."/>
            <person name="Shea T."/>
            <person name="Bowers K."/>
            <person name="McGinley-Smith S."/>
            <person name="Mohammad A.W."/>
            <person name="Gnirke A."/>
            <person name="Yurkov A.M."/>
            <person name="Nowrousian M."/>
            <person name="Sun S."/>
            <person name="Cuomo C.A."/>
            <person name="Heitman J."/>
        </authorList>
    </citation>
    <scope>NUCLEOTIDE SEQUENCE [LARGE SCALE GENOMIC DNA]</scope>
    <source>
        <strain evidence="1 2">CBS 6074</strain>
    </source>
</reference>
<accession>A0AAX4JQQ0</accession>
<evidence type="ECO:0000313" key="1">
    <source>
        <dbReference type="EMBL" id="WWC87396.1"/>
    </source>
</evidence>
<organism evidence="1 2">
    <name type="scientific">Kwoniella dendrophila CBS 6074</name>
    <dbReference type="NCBI Taxonomy" id="1295534"/>
    <lineage>
        <taxon>Eukaryota</taxon>
        <taxon>Fungi</taxon>
        <taxon>Dikarya</taxon>
        <taxon>Basidiomycota</taxon>
        <taxon>Agaricomycotina</taxon>
        <taxon>Tremellomycetes</taxon>
        <taxon>Tremellales</taxon>
        <taxon>Cryptococcaceae</taxon>
        <taxon>Kwoniella</taxon>
    </lineage>
</organism>
<dbReference type="Proteomes" id="UP001355207">
    <property type="component" value="Chromosome 2"/>
</dbReference>
<evidence type="ECO:0000313" key="2">
    <source>
        <dbReference type="Proteomes" id="UP001355207"/>
    </source>
</evidence>
<dbReference type="AlphaFoldDB" id="A0AAX4JQQ0"/>
<protein>
    <submittedName>
        <fullName evidence="1">Uncharacterized protein</fullName>
    </submittedName>
</protein>